<evidence type="ECO:0000313" key="1">
    <source>
        <dbReference type="EMBL" id="RJY14955.1"/>
    </source>
</evidence>
<gene>
    <name evidence="1" type="ORF">D6867_00865</name>
</gene>
<organism evidence="1 2">
    <name type="scientific">Streptococcus pseudopneumoniae</name>
    <dbReference type="NCBI Taxonomy" id="257758"/>
    <lineage>
        <taxon>Bacteria</taxon>
        <taxon>Bacillati</taxon>
        <taxon>Bacillota</taxon>
        <taxon>Bacilli</taxon>
        <taxon>Lactobacillales</taxon>
        <taxon>Streptococcaceae</taxon>
        <taxon>Streptococcus</taxon>
    </lineage>
</organism>
<sequence length="83" mass="9244">MIKVKTKRINGDLFSGLIADVDEEIMNSDDNRLAIDRIVIQHNGGLSDEGAPGMYLQALVPLLITRLGLSRAWFLPCRSLCHH</sequence>
<dbReference type="Proteomes" id="UP000285038">
    <property type="component" value="Unassembled WGS sequence"/>
</dbReference>
<accession>A0ABX9PDD4</accession>
<reference evidence="1 2" key="1">
    <citation type="submission" date="2018-09" db="EMBL/GenBank/DDBJ databases">
        <authorList>
            <person name="Handem S."/>
        </authorList>
    </citation>
    <scope>NUCLEOTIDE SEQUENCE [LARGE SCALE GENOMIC DNA]</scope>
    <source>
        <strain evidence="1 2">Spain2270</strain>
    </source>
</reference>
<evidence type="ECO:0008006" key="3">
    <source>
        <dbReference type="Google" id="ProtNLM"/>
    </source>
</evidence>
<comment type="caution">
    <text evidence="1">The sequence shown here is derived from an EMBL/GenBank/DDBJ whole genome shotgun (WGS) entry which is preliminary data.</text>
</comment>
<evidence type="ECO:0000313" key="2">
    <source>
        <dbReference type="Proteomes" id="UP000285038"/>
    </source>
</evidence>
<protein>
    <recommendedName>
        <fullName evidence="3">Prophage protein</fullName>
    </recommendedName>
</protein>
<dbReference type="RefSeq" id="WP_000598576.1">
    <property type="nucleotide sequence ID" value="NZ_JACSYY010000084.1"/>
</dbReference>
<dbReference type="EMBL" id="RAHZ01000004">
    <property type="protein sequence ID" value="RJY14955.1"/>
    <property type="molecule type" value="Genomic_DNA"/>
</dbReference>
<name>A0ABX9PDD4_9STRE</name>
<proteinExistence type="predicted"/>
<keyword evidence="2" id="KW-1185">Reference proteome</keyword>